<dbReference type="STRING" id="7222.B4JAV0"/>
<keyword evidence="3" id="KW-1185">Reference proteome</keyword>
<name>B4JAV0_DROGR</name>
<keyword evidence="1" id="KW-0472">Membrane</keyword>
<dbReference type="KEGG" id="dgr:6562409"/>
<evidence type="ECO:0000313" key="3">
    <source>
        <dbReference type="Proteomes" id="UP000001070"/>
    </source>
</evidence>
<evidence type="ECO:0000313" key="2">
    <source>
        <dbReference type="EMBL" id="EDW02820.1"/>
    </source>
</evidence>
<protein>
    <submittedName>
        <fullName evidence="2">GH10829</fullName>
    </submittedName>
</protein>
<dbReference type="eggNOG" id="ENOG502S8CX">
    <property type="taxonomic scope" value="Eukaryota"/>
</dbReference>
<dbReference type="OrthoDB" id="419711at2759"/>
<dbReference type="Proteomes" id="UP000001070">
    <property type="component" value="Unassembled WGS sequence"/>
</dbReference>
<proteinExistence type="predicted"/>
<reference evidence="2 3" key="1">
    <citation type="journal article" date="2007" name="Nature">
        <title>Evolution of genes and genomes on the Drosophila phylogeny.</title>
        <authorList>
            <consortium name="Drosophila 12 Genomes Consortium"/>
            <person name="Clark A.G."/>
            <person name="Eisen M.B."/>
            <person name="Smith D.R."/>
            <person name="Bergman C.M."/>
            <person name="Oliver B."/>
            <person name="Markow T.A."/>
            <person name="Kaufman T.C."/>
            <person name="Kellis M."/>
            <person name="Gelbart W."/>
            <person name="Iyer V.N."/>
            <person name="Pollard D.A."/>
            <person name="Sackton T.B."/>
            <person name="Larracuente A.M."/>
            <person name="Singh N.D."/>
            <person name="Abad J.P."/>
            <person name="Abt D.N."/>
            <person name="Adryan B."/>
            <person name="Aguade M."/>
            <person name="Akashi H."/>
            <person name="Anderson W.W."/>
            <person name="Aquadro C.F."/>
            <person name="Ardell D.H."/>
            <person name="Arguello R."/>
            <person name="Artieri C.G."/>
            <person name="Barbash D.A."/>
            <person name="Barker D."/>
            <person name="Barsanti P."/>
            <person name="Batterham P."/>
            <person name="Batzoglou S."/>
            <person name="Begun D."/>
            <person name="Bhutkar A."/>
            <person name="Blanco E."/>
            <person name="Bosak S.A."/>
            <person name="Bradley R.K."/>
            <person name="Brand A.D."/>
            <person name="Brent M.R."/>
            <person name="Brooks A.N."/>
            <person name="Brown R.H."/>
            <person name="Butlin R.K."/>
            <person name="Caggese C."/>
            <person name="Calvi B.R."/>
            <person name="Bernardo de Carvalho A."/>
            <person name="Caspi A."/>
            <person name="Castrezana S."/>
            <person name="Celniker S.E."/>
            <person name="Chang J.L."/>
            <person name="Chapple C."/>
            <person name="Chatterji S."/>
            <person name="Chinwalla A."/>
            <person name="Civetta A."/>
            <person name="Clifton S.W."/>
            <person name="Comeron J.M."/>
            <person name="Costello J.C."/>
            <person name="Coyne J.A."/>
            <person name="Daub J."/>
            <person name="David R.G."/>
            <person name="Delcher A.L."/>
            <person name="Delehaunty K."/>
            <person name="Do C.B."/>
            <person name="Ebling H."/>
            <person name="Edwards K."/>
            <person name="Eickbush T."/>
            <person name="Evans J.D."/>
            <person name="Filipski A."/>
            <person name="Findeiss S."/>
            <person name="Freyhult E."/>
            <person name="Fulton L."/>
            <person name="Fulton R."/>
            <person name="Garcia A.C."/>
            <person name="Gardiner A."/>
            <person name="Garfield D.A."/>
            <person name="Garvin B.E."/>
            <person name="Gibson G."/>
            <person name="Gilbert D."/>
            <person name="Gnerre S."/>
            <person name="Godfrey J."/>
            <person name="Good R."/>
            <person name="Gotea V."/>
            <person name="Gravely B."/>
            <person name="Greenberg A.J."/>
            <person name="Griffiths-Jones S."/>
            <person name="Gross S."/>
            <person name="Guigo R."/>
            <person name="Gustafson E.A."/>
            <person name="Haerty W."/>
            <person name="Hahn M.W."/>
            <person name="Halligan D.L."/>
            <person name="Halpern A.L."/>
            <person name="Halter G.M."/>
            <person name="Han M.V."/>
            <person name="Heger A."/>
            <person name="Hillier L."/>
            <person name="Hinrichs A.S."/>
            <person name="Holmes I."/>
            <person name="Hoskins R.A."/>
            <person name="Hubisz M.J."/>
            <person name="Hultmark D."/>
            <person name="Huntley M.A."/>
            <person name="Jaffe D.B."/>
            <person name="Jagadeeshan S."/>
            <person name="Jeck W.R."/>
            <person name="Johnson J."/>
            <person name="Jones C.D."/>
            <person name="Jordan W.C."/>
            <person name="Karpen G.H."/>
            <person name="Kataoka E."/>
            <person name="Keightley P.D."/>
            <person name="Kheradpour P."/>
            <person name="Kirkness E.F."/>
            <person name="Koerich L.B."/>
            <person name="Kristiansen K."/>
            <person name="Kudrna D."/>
            <person name="Kulathinal R.J."/>
            <person name="Kumar S."/>
            <person name="Kwok R."/>
            <person name="Lander E."/>
            <person name="Langley C.H."/>
            <person name="Lapoint R."/>
            <person name="Lazzaro B.P."/>
            <person name="Lee S.J."/>
            <person name="Levesque L."/>
            <person name="Li R."/>
            <person name="Lin C.F."/>
            <person name="Lin M.F."/>
            <person name="Lindblad-Toh K."/>
            <person name="Llopart A."/>
            <person name="Long M."/>
            <person name="Low L."/>
            <person name="Lozovsky E."/>
            <person name="Lu J."/>
            <person name="Luo M."/>
            <person name="Machado C.A."/>
            <person name="Makalowski W."/>
            <person name="Marzo M."/>
            <person name="Matsuda M."/>
            <person name="Matzkin L."/>
            <person name="McAllister B."/>
            <person name="McBride C.S."/>
            <person name="McKernan B."/>
            <person name="McKernan K."/>
            <person name="Mendez-Lago M."/>
            <person name="Minx P."/>
            <person name="Mollenhauer M.U."/>
            <person name="Montooth K."/>
            <person name="Mount S.M."/>
            <person name="Mu X."/>
            <person name="Myers E."/>
            <person name="Negre B."/>
            <person name="Newfeld S."/>
            <person name="Nielsen R."/>
            <person name="Noor M.A."/>
            <person name="O'Grady P."/>
            <person name="Pachter L."/>
            <person name="Papaceit M."/>
            <person name="Parisi M.J."/>
            <person name="Parisi M."/>
            <person name="Parts L."/>
            <person name="Pedersen J.S."/>
            <person name="Pesole G."/>
            <person name="Phillippy A.M."/>
            <person name="Ponting C.P."/>
            <person name="Pop M."/>
            <person name="Porcelli D."/>
            <person name="Powell J.R."/>
            <person name="Prohaska S."/>
            <person name="Pruitt K."/>
            <person name="Puig M."/>
            <person name="Quesneville H."/>
            <person name="Ram K.R."/>
            <person name="Rand D."/>
            <person name="Rasmussen M.D."/>
            <person name="Reed L.K."/>
            <person name="Reenan R."/>
            <person name="Reily A."/>
            <person name="Remington K.A."/>
            <person name="Rieger T.T."/>
            <person name="Ritchie M.G."/>
            <person name="Robin C."/>
            <person name="Rogers Y.H."/>
            <person name="Rohde C."/>
            <person name="Rozas J."/>
            <person name="Rubenfield M.J."/>
            <person name="Ruiz A."/>
            <person name="Russo S."/>
            <person name="Salzberg S.L."/>
            <person name="Sanchez-Gracia A."/>
            <person name="Saranga D.J."/>
            <person name="Sato H."/>
            <person name="Schaeffer S.W."/>
            <person name="Schatz M.C."/>
            <person name="Schlenke T."/>
            <person name="Schwartz R."/>
            <person name="Segarra C."/>
            <person name="Singh R.S."/>
            <person name="Sirot L."/>
            <person name="Sirota M."/>
            <person name="Sisneros N.B."/>
            <person name="Smith C.D."/>
            <person name="Smith T.F."/>
            <person name="Spieth J."/>
            <person name="Stage D.E."/>
            <person name="Stark A."/>
            <person name="Stephan W."/>
            <person name="Strausberg R.L."/>
            <person name="Strempel S."/>
            <person name="Sturgill D."/>
            <person name="Sutton G."/>
            <person name="Sutton G.G."/>
            <person name="Tao W."/>
            <person name="Teichmann S."/>
            <person name="Tobari Y.N."/>
            <person name="Tomimura Y."/>
            <person name="Tsolas J.M."/>
            <person name="Valente V.L."/>
            <person name="Venter E."/>
            <person name="Venter J.C."/>
            <person name="Vicario S."/>
            <person name="Vieira F.G."/>
            <person name="Vilella A.J."/>
            <person name="Villasante A."/>
            <person name="Walenz B."/>
            <person name="Wang J."/>
            <person name="Wasserman M."/>
            <person name="Watts T."/>
            <person name="Wilson D."/>
            <person name="Wilson R.K."/>
            <person name="Wing R.A."/>
            <person name="Wolfner M.F."/>
            <person name="Wong A."/>
            <person name="Wong G.K."/>
            <person name="Wu C.I."/>
            <person name="Wu G."/>
            <person name="Yamamoto D."/>
            <person name="Yang H.P."/>
            <person name="Yang S.P."/>
            <person name="Yorke J.A."/>
            <person name="Yoshida K."/>
            <person name="Zdobnov E."/>
            <person name="Zhang P."/>
            <person name="Zhang Y."/>
            <person name="Zimin A.V."/>
            <person name="Baldwin J."/>
            <person name="Abdouelleil A."/>
            <person name="Abdulkadir J."/>
            <person name="Abebe A."/>
            <person name="Abera B."/>
            <person name="Abreu J."/>
            <person name="Acer S.C."/>
            <person name="Aftuck L."/>
            <person name="Alexander A."/>
            <person name="An P."/>
            <person name="Anderson E."/>
            <person name="Anderson S."/>
            <person name="Arachi H."/>
            <person name="Azer M."/>
            <person name="Bachantsang P."/>
            <person name="Barry A."/>
            <person name="Bayul T."/>
            <person name="Berlin A."/>
            <person name="Bessette D."/>
            <person name="Bloom T."/>
            <person name="Blye J."/>
            <person name="Boguslavskiy L."/>
            <person name="Bonnet C."/>
            <person name="Boukhgalter B."/>
            <person name="Bourzgui I."/>
            <person name="Brown A."/>
            <person name="Cahill P."/>
            <person name="Channer S."/>
            <person name="Cheshatsang Y."/>
            <person name="Chuda L."/>
            <person name="Citroen M."/>
            <person name="Collymore A."/>
            <person name="Cooke P."/>
            <person name="Costello M."/>
            <person name="D'Aco K."/>
            <person name="Daza R."/>
            <person name="De Haan G."/>
            <person name="DeGray S."/>
            <person name="DeMaso C."/>
            <person name="Dhargay N."/>
            <person name="Dooley K."/>
            <person name="Dooley E."/>
            <person name="Doricent M."/>
            <person name="Dorje P."/>
            <person name="Dorjee K."/>
            <person name="Dupes A."/>
            <person name="Elong R."/>
            <person name="Falk J."/>
            <person name="Farina A."/>
            <person name="Faro S."/>
            <person name="Ferguson D."/>
            <person name="Fisher S."/>
            <person name="Foley C.D."/>
            <person name="Franke A."/>
            <person name="Friedrich D."/>
            <person name="Gadbois L."/>
            <person name="Gearin G."/>
            <person name="Gearin C.R."/>
            <person name="Giannoukos G."/>
            <person name="Goode T."/>
            <person name="Graham J."/>
            <person name="Grandbois E."/>
            <person name="Grewal S."/>
            <person name="Gyaltsen K."/>
            <person name="Hafez N."/>
            <person name="Hagos B."/>
            <person name="Hall J."/>
            <person name="Henson C."/>
            <person name="Hollinger A."/>
            <person name="Honan T."/>
            <person name="Huard M.D."/>
            <person name="Hughes L."/>
            <person name="Hurhula B."/>
            <person name="Husby M.E."/>
            <person name="Kamat A."/>
            <person name="Kanga B."/>
            <person name="Kashin S."/>
            <person name="Khazanovich D."/>
            <person name="Kisner P."/>
            <person name="Lance K."/>
            <person name="Lara M."/>
            <person name="Lee W."/>
            <person name="Lennon N."/>
            <person name="Letendre F."/>
            <person name="LeVine R."/>
            <person name="Lipovsky A."/>
            <person name="Liu X."/>
            <person name="Liu J."/>
            <person name="Liu S."/>
            <person name="Lokyitsang T."/>
            <person name="Lokyitsang Y."/>
            <person name="Lubonja R."/>
            <person name="Lui A."/>
            <person name="MacDonald P."/>
            <person name="Magnisalis V."/>
            <person name="Maru K."/>
            <person name="Matthews C."/>
            <person name="McCusker W."/>
            <person name="McDonough S."/>
            <person name="Mehta T."/>
            <person name="Meldrim J."/>
            <person name="Meneus L."/>
            <person name="Mihai O."/>
            <person name="Mihalev A."/>
            <person name="Mihova T."/>
            <person name="Mittelman R."/>
            <person name="Mlenga V."/>
            <person name="Montmayeur A."/>
            <person name="Mulrain L."/>
            <person name="Navidi A."/>
            <person name="Naylor J."/>
            <person name="Negash T."/>
            <person name="Nguyen T."/>
            <person name="Nguyen N."/>
            <person name="Nicol R."/>
            <person name="Norbu C."/>
            <person name="Norbu N."/>
            <person name="Novod N."/>
            <person name="O'Neill B."/>
            <person name="Osman S."/>
            <person name="Markiewicz E."/>
            <person name="Oyono O.L."/>
            <person name="Patti C."/>
            <person name="Phunkhang P."/>
            <person name="Pierre F."/>
            <person name="Priest M."/>
            <person name="Raghuraman S."/>
            <person name="Rege F."/>
            <person name="Reyes R."/>
            <person name="Rise C."/>
            <person name="Rogov P."/>
            <person name="Ross K."/>
            <person name="Ryan E."/>
            <person name="Settipalli S."/>
            <person name="Shea T."/>
            <person name="Sherpa N."/>
            <person name="Shi L."/>
            <person name="Shih D."/>
            <person name="Sparrow T."/>
            <person name="Spaulding J."/>
            <person name="Stalker J."/>
            <person name="Stange-Thomann N."/>
            <person name="Stavropoulos S."/>
            <person name="Stone C."/>
            <person name="Strader C."/>
            <person name="Tesfaye S."/>
            <person name="Thomson T."/>
            <person name="Thoulutsang Y."/>
            <person name="Thoulutsang D."/>
            <person name="Topham K."/>
            <person name="Topping I."/>
            <person name="Tsamla T."/>
            <person name="Vassiliev H."/>
            <person name="Vo A."/>
            <person name="Wangchuk T."/>
            <person name="Wangdi T."/>
            <person name="Weiand M."/>
            <person name="Wilkinson J."/>
            <person name="Wilson A."/>
            <person name="Yadav S."/>
            <person name="Young G."/>
            <person name="Yu Q."/>
            <person name="Zembek L."/>
            <person name="Zhong D."/>
            <person name="Zimmer A."/>
            <person name="Zwirko Z."/>
            <person name="Jaffe D.B."/>
            <person name="Alvarez P."/>
            <person name="Brockman W."/>
            <person name="Butler J."/>
            <person name="Chin C."/>
            <person name="Gnerre S."/>
            <person name="Grabherr M."/>
            <person name="Kleber M."/>
            <person name="Mauceli E."/>
            <person name="MacCallum I."/>
        </authorList>
    </citation>
    <scope>NUCLEOTIDE SEQUENCE [LARGE SCALE GENOMIC DNA]</scope>
    <source>
        <strain evidence="3">Tucson 15287-2541.00</strain>
    </source>
</reference>
<dbReference type="PANTHER" id="PTHR12242">
    <property type="entry name" value="OS02G0130600 PROTEIN-RELATED"/>
    <property type="match status" value="1"/>
</dbReference>
<dbReference type="PhylomeDB" id="B4JAV0"/>
<dbReference type="OMA" id="NGRWFIY"/>
<dbReference type="InterPro" id="IPR049352">
    <property type="entry name" value="Rost"/>
</dbReference>
<dbReference type="EMBL" id="CH916368">
    <property type="protein sequence ID" value="EDW02820.1"/>
    <property type="molecule type" value="Genomic_DNA"/>
</dbReference>
<gene>
    <name evidence="2" type="primary">Dgri\GH10829</name>
    <name evidence="2" type="ORF">Dgri_GH10829</name>
</gene>
<keyword evidence="1" id="KW-0812">Transmembrane</keyword>
<dbReference type="HOGENOM" id="CLU_066320_1_0_1"/>
<feature type="transmembrane region" description="Helical" evidence="1">
    <location>
        <begin position="56"/>
        <end position="77"/>
    </location>
</feature>
<dbReference type="Pfam" id="PF21534">
    <property type="entry name" value="Rost"/>
    <property type="match status" value="1"/>
</dbReference>
<keyword evidence="1" id="KW-1133">Transmembrane helix</keyword>
<feature type="transmembrane region" description="Helical" evidence="1">
    <location>
        <begin position="121"/>
        <end position="145"/>
    </location>
</feature>
<dbReference type="GO" id="GO:0016020">
    <property type="term" value="C:membrane"/>
    <property type="evidence" value="ECO:0007669"/>
    <property type="project" value="TreeGrafter"/>
</dbReference>
<organism evidence="3">
    <name type="scientific">Drosophila grimshawi</name>
    <name type="common">Hawaiian fruit fly</name>
    <name type="synonym">Idiomyia grimshawi</name>
    <dbReference type="NCBI Taxonomy" id="7222"/>
    <lineage>
        <taxon>Eukaryota</taxon>
        <taxon>Metazoa</taxon>
        <taxon>Ecdysozoa</taxon>
        <taxon>Arthropoda</taxon>
        <taxon>Hexapoda</taxon>
        <taxon>Insecta</taxon>
        <taxon>Pterygota</taxon>
        <taxon>Neoptera</taxon>
        <taxon>Endopterygota</taxon>
        <taxon>Diptera</taxon>
        <taxon>Brachycera</taxon>
        <taxon>Muscomorpha</taxon>
        <taxon>Ephydroidea</taxon>
        <taxon>Drosophilidae</taxon>
        <taxon>Drosophila</taxon>
        <taxon>Hawaiian Drosophila</taxon>
    </lineage>
</organism>
<feature type="transmembrane region" description="Helical" evidence="1">
    <location>
        <begin position="83"/>
        <end position="109"/>
    </location>
</feature>
<accession>B4JAV0</accession>
<dbReference type="InParanoid" id="B4JAV0"/>
<evidence type="ECO:0000256" key="1">
    <source>
        <dbReference type="SAM" id="Phobius"/>
    </source>
</evidence>
<sequence>MTEAKHAESERREELRQEPLSLRHEFRYRNLGLHHHAAQDFYRSQWQSEARSFGFLIYRWILCTFFGTALFSYFKLYYRKGHWFIYLTNWGFVLCAVTSISGAILVTLYHINPAQILNRSYLMSCYWACYWVNLIIAQKICIIYWTCVYPRDQTSNNPVRLNALFNIWLHVLPSLLFTIDHMVVAQPSRLLHVFYPLVFSGAYMGFAYVYYLLGGLDPRGRPYIYPILNFAKPLSVLKFVGWTTILLVFCSTLQYGLYRLRVLIARKLGKLQ</sequence>
<feature type="transmembrane region" description="Helical" evidence="1">
    <location>
        <begin position="165"/>
        <end position="184"/>
    </location>
</feature>
<dbReference type="FunCoup" id="B4JAV0">
    <property type="interactions" value="16"/>
</dbReference>
<feature type="transmembrane region" description="Helical" evidence="1">
    <location>
        <begin position="239"/>
        <end position="258"/>
    </location>
</feature>
<dbReference type="AlphaFoldDB" id="B4JAV0"/>
<feature type="transmembrane region" description="Helical" evidence="1">
    <location>
        <begin position="193"/>
        <end position="213"/>
    </location>
</feature>
<dbReference type="PANTHER" id="PTHR12242:SF46">
    <property type="entry name" value="IP08657P-RELATED"/>
    <property type="match status" value="1"/>
</dbReference>